<dbReference type="Pfam" id="PF05345">
    <property type="entry name" value="He_PIG"/>
    <property type="match status" value="1"/>
</dbReference>
<keyword evidence="1" id="KW-0677">Repeat</keyword>
<name>A0A966DSG4_9SPHI</name>
<keyword evidence="5" id="KW-1185">Reference proteome</keyword>
<organism evidence="4 5">
    <name type="scientific">Mucilaginibacter agri</name>
    <dbReference type="NCBI Taxonomy" id="2695265"/>
    <lineage>
        <taxon>Bacteria</taxon>
        <taxon>Pseudomonadati</taxon>
        <taxon>Bacteroidota</taxon>
        <taxon>Sphingobacteriia</taxon>
        <taxon>Sphingobacteriales</taxon>
        <taxon>Sphingobacteriaceae</taxon>
        <taxon>Mucilaginibacter</taxon>
    </lineage>
</organism>
<dbReference type="Gene3D" id="2.60.40.10">
    <property type="entry name" value="Immunoglobulins"/>
    <property type="match status" value="1"/>
</dbReference>
<dbReference type="AlphaFoldDB" id="A0A966DSG4"/>
<dbReference type="InterPro" id="IPR011042">
    <property type="entry name" value="6-blade_b-propeller_TolB-like"/>
</dbReference>
<evidence type="ECO:0000256" key="2">
    <source>
        <dbReference type="PROSITE-ProRule" id="PRU00504"/>
    </source>
</evidence>
<feature type="repeat" description="NHL" evidence="2">
    <location>
        <begin position="133"/>
        <end position="168"/>
    </location>
</feature>
<evidence type="ECO:0000256" key="1">
    <source>
        <dbReference type="ARBA" id="ARBA00022737"/>
    </source>
</evidence>
<evidence type="ECO:0000256" key="3">
    <source>
        <dbReference type="SAM" id="SignalP"/>
    </source>
</evidence>
<dbReference type="GO" id="GO:0005509">
    <property type="term" value="F:calcium ion binding"/>
    <property type="evidence" value="ECO:0007669"/>
    <property type="project" value="InterPro"/>
</dbReference>
<dbReference type="RefSeq" id="WP_166586068.1">
    <property type="nucleotide sequence ID" value="NZ_WWEO01000042.1"/>
</dbReference>
<proteinExistence type="predicted"/>
<accession>A0A966DSG4</accession>
<protein>
    <submittedName>
        <fullName evidence="4">T9SS type B sorting domain-containing protein</fullName>
    </submittedName>
</protein>
<evidence type="ECO:0000313" key="5">
    <source>
        <dbReference type="Proteomes" id="UP000638732"/>
    </source>
</evidence>
<sequence>MVNKIFVKLFCFCFLLICAGSSLAQAPNIAYQTPKVYVINTGIPPLSPTNTGGAVPPNTYGLVTRFAGKTGVAGSSGGPLGVSEFTQPIEITTDRLGNVYVNDPPIKSIRKISPTGNVTTIAQGVPVTAGVMQDPNNFDNPRGMAVDGAGNVFVADENNNVIRKIAPNGVISIFAGNRTAGSTDGLGTGATFNHPSEMTIDANDNIYVTDNNNGGTNIIRKITPTGEVSTFVGISGGLNSIGGITINKAGDLFVTIPSENAIKKITSAGLISTYAGNGALGSADGNLTTATFNSPTGISTDGAGNLFVISPQDNLVRKIATDGTVSTFAGQTTPGSADAIGAAASFNSPPAIAMDANGNGYIADAGNHTIRKMSTTGYTIDKPLAPGLFFDTNTGIISGTPTATSASTNYTITAYNAFGSSSAIVRITVIVNTALVFNPLPPKTTCDADFDPGATSVNPIIYTSSQTNVATIIDGNIHIVGAGTTIIYAHDGIDAIPQILKVTLVPKPAISISAVPNPVCTGDPVIFTASADNTGDNPTYQWLVNSIGKGSNSSTYTDVFNNGDIVTCMLTASTACTTPIQSNLITVTVNPLPTVSFSNNNVSVNLTKSITLRPNVTGNVVSYLWSPATGLDDISSPTPVATPYVTTTYTVLATTDGGCVAQTSITVTVINDIIIPNAFTPNNDGRNDLWNIPLLQFFPGCTVNVYNRYGALVFHSVNYSQAWDGTFNNSPLPVGTYYYIIDPKNDKPILSGPVTIIR</sequence>
<gene>
    <name evidence="4" type="ORF">GSY63_12105</name>
</gene>
<feature type="chain" id="PRO_5036694495" evidence="3">
    <location>
        <begin position="25"/>
        <end position="758"/>
    </location>
</feature>
<dbReference type="PANTHER" id="PTHR13833:SF71">
    <property type="entry name" value="NHL DOMAIN-CONTAINING PROTEIN"/>
    <property type="match status" value="1"/>
</dbReference>
<dbReference type="SUPFAM" id="SSF49313">
    <property type="entry name" value="Cadherin-like"/>
    <property type="match status" value="1"/>
</dbReference>
<feature type="signal peptide" evidence="3">
    <location>
        <begin position="1"/>
        <end position="24"/>
    </location>
</feature>
<reference evidence="4" key="2">
    <citation type="submission" date="2020-10" db="EMBL/GenBank/DDBJ databases">
        <title>Mucilaginibacter sp. nov., isolated from soil.</title>
        <authorList>
            <person name="Jeon C.O."/>
        </authorList>
    </citation>
    <scope>NUCLEOTIDE SEQUENCE</scope>
    <source>
        <strain evidence="4">R11</strain>
    </source>
</reference>
<dbReference type="EMBL" id="WWEO01000042">
    <property type="protein sequence ID" value="NCD70103.1"/>
    <property type="molecule type" value="Genomic_DNA"/>
</dbReference>
<evidence type="ECO:0000313" key="4">
    <source>
        <dbReference type="EMBL" id="NCD70103.1"/>
    </source>
</evidence>
<dbReference type="InterPro" id="IPR026341">
    <property type="entry name" value="T9SS_type_B"/>
</dbReference>
<dbReference type="Gene3D" id="2.120.10.30">
    <property type="entry name" value="TolB, C-terminal domain"/>
    <property type="match status" value="3"/>
</dbReference>
<dbReference type="Proteomes" id="UP000638732">
    <property type="component" value="Unassembled WGS sequence"/>
</dbReference>
<comment type="caution">
    <text evidence="4">The sequence shown here is derived from an EMBL/GenBank/DDBJ whole genome shotgun (WGS) entry which is preliminary data.</text>
</comment>
<dbReference type="SUPFAM" id="SSF63829">
    <property type="entry name" value="Calcium-dependent phosphotriesterase"/>
    <property type="match status" value="2"/>
</dbReference>
<dbReference type="InterPro" id="IPR013783">
    <property type="entry name" value="Ig-like_fold"/>
</dbReference>
<dbReference type="NCBIfam" id="TIGR04131">
    <property type="entry name" value="Bac_Flav_CTERM"/>
    <property type="match status" value="1"/>
</dbReference>
<reference evidence="4" key="1">
    <citation type="submission" date="2020-01" db="EMBL/GenBank/DDBJ databases">
        <authorList>
            <person name="Seo Y.L."/>
        </authorList>
    </citation>
    <scope>NUCLEOTIDE SEQUENCE</scope>
    <source>
        <strain evidence="4">R11</strain>
    </source>
</reference>
<dbReference type="InterPro" id="IPR015919">
    <property type="entry name" value="Cadherin-like_sf"/>
</dbReference>
<dbReference type="GO" id="GO:0016020">
    <property type="term" value="C:membrane"/>
    <property type="evidence" value="ECO:0007669"/>
    <property type="project" value="InterPro"/>
</dbReference>
<dbReference type="InterPro" id="IPR001258">
    <property type="entry name" value="NHL_repeat"/>
</dbReference>
<keyword evidence="3" id="KW-0732">Signal</keyword>
<dbReference type="PANTHER" id="PTHR13833">
    <property type="match status" value="1"/>
</dbReference>
<dbReference type="PROSITE" id="PS51125">
    <property type="entry name" value="NHL"/>
    <property type="match status" value="1"/>
</dbReference>
<dbReference type="Pfam" id="PF13585">
    <property type="entry name" value="CHU_C"/>
    <property type="match status" value="1"/>
</dbReference>